<keyword evidence="3" id="KW-1185">Reference proteome</keyword>
<dbReference type="Proteomes" id="UP001500394">
    <property type="component" value="Unassembled WGS sequence"/>
</dbReference>
<dbReference type="RefSeq" id="WP_345065848.1">
    <property type="nucleotide sequence ID" value="NZ_BAABGR010000011.1"/>
</dbReference>
<comment type="caution">
    <text evidence="2">The sequence shown here is derived from an EMBL/GenBank/DDBJ whole genome shotgun (WGS) entry which is preliminary data.</text>
</comment>
<keyword evidence="1" id="KW-0732">Signal</keyword>
<dbReference type="SUPFAM" id="SSF49464">
    <property type="entry name" value="Carboxypeptidase regulatory domain-like"/>
    <property type="match status" value="1"/>
</dbReference>
<accession>A0ABP8R003</accession>
<dbReference type="Pfam" id="PF13715">
    <property type="entry name" value="CarbopepD_reg_2"/>
    <property type="match status" value="1"/>
</dbReference>
<proteinExistence type="predicted"/>
<name>A0ABP8R003_9SPHI</name>
<protein>
    <submittedName>
        <fullName evidence="2">DUF5686 and carboxypeptidase-like regulatory domain-containing protein</fullName>
    </submittedName>
</protein>
<dbReference type="EMBL" id="BAABGR010000011">
    <property type="protein sequence ID" value="GAA4514359.1"/>
    <property type="molecule type" value="Genomic_DNA"/>
</dbReference>
<dbReference type="InterPro" id="IPR008969">
    <property type="entry name" value="CarboxyPept-like_regulatory"/>
</dbReference>
<dbReference type="InterPro" id="IPR043741">
    <property type="entry name" value="DUF5686"/>
</dbReference>
<gene>
    <name evidence="2" type="ORF">GCM10023173_10950</name>
</gene>
<sequence>MKNTLRTFSLFLLSILFSLHVVAQNITIRGKVTDKQTKEAIEFATVAVVGTPHATKTDENGNFELTIPNRNVKVRVSYVGYITQDLNLASNKSLYEVELASDNQIEEVFVKRPKRVKYSNKNNPAVELIRKVIAHRDQNRLSGQEFVEFEQYEKLSLGLSNLSQKFVEKKAFKKYQFLFKKESDTTSTYMLPAYMEEKVSKVYYRSTPKKTKKYIIAQQKAQFDPKFVDSEGLTNYFNKLYDKVDIYDNDITLLTNQFLSPIANAAPAFYRYYITDTIKTGTPYLVELSFFPRNKNDFLFQGKLYITLDGQYAVQSVKMKVSEDINLNFVRDLNIELDFEKDNLNKYYLSRSALGIDFGLTSKGKGVKGNRVVYYKDYVNGKARPDSIYEGDEVELAIKPVPEETKDQFWASIRQAPLDSYENNIYYNIDSLQTMRSFKRFMDIAALVLSGYKQAGPVEIGPVNTFYSYNPVEGLRLRVGGRTTEQLSTRFYAEGYTAYGMEDKKWKYFISGAYSLNNKSVFKYPQHFIRASYQHDTKIPGQSLQFIQEDNVLLSFKRGENKSYLYNDVYKLEYKAEMKNNFSVEAGITRTRQKPGGIIRYELIGENGSSTFVPEINTTEINLGFRWAPKEQFYQGKLYRTPIYNQYPIFTVNYTAGIKGILGGEYNYHNVSANIFKRVYLSQFGYADVNMDGTYIFGNNIPYPLLTLHRANQTYAYQLLSYNLMNFMEFISDHHAALNIQYYMNGFLLNKMPLIKKLQLREVFSFKGVYGGLRNSNNPTYNTNVFAWQRNTDNEISSFTFGNKPYMEASVGLANIFKVLRVDYVRRLNYLNHPNVSASGIRARIKVDF</sequence>
<evidence type="ECO:0000256" key="1">
    <source>
        <dbReference type="SAM" id="SignalP"/>
    </source>
</evidence>
<dbReference type="Pfam" id="PF18939">
    <property type="entry name" value="DUF5686"/>
    <property type="match status" value="1"/>
</dbReference>
<dbReference type="Gene3D" id="2.60.40.1120">
    <property type="entry name" value="Carboxypeptidase-like, regulatory domain"/>
    <property type="match status" value="1"/>
</dbReference>
<reference evidence="3" key="1">
    <citation type="journal article" date="2019" name="Int. J. Syst. Evol. Microbiol.">
        <title>The Global Catalogue of Microorganisms (GCM) 10K type strain sequencing project: providing services to taxonomists for standard genome sequencing and annotation.</title>
        <authorList>
            <consortium name="The Broad Institute Genomics Platform"/>
            <consortium name="The Broad Institute Genome Sequencing Center for Infectious Disease"/>
            <person name="Wu L."/>
            <person name="Ma J."/>
        </authorList>
    </citation>
    <scope>NUCLEOTIDE SEQUENCE [LARGE SCALE GENOMIC DNA]</scope>
    <source>
        <strain evidence="3">JCM 17858</strain>
    </source>
</reference>
<feature type="signal peptide" evidence="1">
    <location>
        <begin position="1"/>
        <end position="23"/>
    </location>
</feature>
<evidence type="ECO:0000313" key="2">
    <source>
        <dbReference type="EMBL" id="GAA4514359.1"/>
    </source>
</evidence>
<evidence type="ECO:0000313" key="3">
    <source>
        <dbReference type="Proteomes" id="UP001500394"/>
    </source>
</evidence>
<feature type="chain" id="PRO_5046145603" evidence="1">
    <location>
        <begin position="24"/>
        <end position="849"/>
    </location>
</feature>
<organism evidence="2 3">
    <name type="scientific">Sphingobacterium thermophilum</name>
    <dbReference type="NCBI Taxonomy" id="768534"/>
    <lineage>
        <taxon>Bacteria</taxon>
        <taxon>Pseudomonadati</taxon>
        <taxon>Bacteroidota</taxon>
        <taxon>Sphingobacteriia</taxon>
        <taxon>Sphingobacteriales</taxon>
        <taxon>Sphingobacteriaceae</taxon>
        <taxon>Sphingobacterium</taxon>
    </lineage>
</organism>